<dbReference type="PANTHER" id="PTHR30294">
    <property type="entry name" value="MEMBRANE COMPONENT OF ABC TRANSPORTER YHHJ-RELATED"/>
    <property type="match status" value="1"/>
</dbReference>
<comment type="subcellular location">
    <subcellularLocation>
        <location evidence="1">Cell membrane</location>
        <topology evidence="1">Multi-pass membrane protein</topology>
    </subcellularLocation>
</comment>
<dbReference type="PANTHER" id="PTHR30294:SF29">
    <property type="entry name" value="MULTIDRUG ABC TRANSPORTER PERMEASE YBHS-RELATED"/>
    <property type="match status" value="1"/>
</dbReference>
<dbReference type="Proteomes" id="UP000021369">
    <property type="component" value="Unassembled WGS sequence"/>
</dbReference>
<evidence type="ECO:0000256" key="2">
    <source>
        <dbReference type="ARBA" id="ARBA00022475"/>
    </source>
</evidence>
<evidence type="ECO:0000259" key="7">
    <source>
        <dbReference type="Pfam" id="PF12698"/>
    </source>
</evidence>
<dbReference type="InterPro" id="IPR013525">
    <property type="entry name" value="ABC2_TM"/>
</dbReference>
<feature type="domain" description="ABC-2 type transporter transmembrane" evidence="7">
    <location>
        <begin position="17"/>
        <end position="365"/>
    </location>
</feature>
<organism evidence="8 10">
    <name type="scientific">Ruminococcus albus SY3</name>
    <dbReference type="NCBI Taxonomy" id="1341156"/>
    <lineage>
        <taxon>Bacteria</taxon>
        <taxon>Bacillati</taxon>
        <taxon>Bacillota</taxon>
        <taxon>Clostridia</taxon>
        <taxon>Eubacteriales</taxon>
        <taxon>Oscillospiraceae</taxon>
        <taxon>Ruminococcus</taxon>
    </lineage>
</organism>
<dbReference type="AlphaFoldDB" id="A0A011UYR0"/>
<protein>
    <submittedName>
        <fullName evidence="8">ABC transporter</fullName>
    </submittedName>
</protein>
<comment type="caution">
    <text evidence="8">The sequence shown here is derived from an EMBL/GenBank/DDBJ whole genome shotgun (WGS) entry which is preliminary data.</text>
</comment>
<keyword evidence="2" id="KW-1003">Cell membrane</keyword>
<evidence type="ECO:0000256" key="1">
    <source>
        <dbReference type="ARBA" id="ARBA00004651"/>
    </source>
</evidence>
<evidence type="ECO:0000256" key="6">
    <source>
        <dbReference type="SAM" id="Phobius"/>
    </source>
</evidence>
<feature type="transmembrane region" description="Helical" evidence="6">
    <location>
        <begin position="177"/>
        <end position="199"/>
    </location>
</feature>
<keyword evidence="10" id="KW-1185">Reference proteome</keyword>
<evidence type="ECO:0000313" key="8">
    <source>
        <dbReference type="EMBL" id="EXM38347.1"/>
    </source>
</evidence>
<dbReference type="PATRIC" id="fig|1341156.4.peg.2083"/>
<accession>A0A011UYR0</accession>
<dbReference type="GO" id="GO:0005886">
    <property type="term" value="C:plasma membrane"/>
    <property type="evidence" value="ECO:0007669"/>
    <property type="project" value="UniProtKB-SubCell"/>
</dbReference>
<sequence length="376" mass="41291">MFFNEFKYFIISTLRAKQLILWLILFPMVMGILFKLAFNGLTEKQFSFKVIPTAVVETKENSIFREVIKGVSEGDDPLLKVRYTDKEEAEKLLIKGDIEGIIFVDDTISLTVAGSDMEETILKAFTDRYLTQEKLITDTAKKDPSKIPAMTKAMSDEIKVLDEEPIEASSTDRYITYFYNLLAMVAACSSVTGLSVVTATEADQSPLGARKCCSPTPKLISTLAVLLGSWAVSAVCMVISVSFLAFVLKIGFGSRLPLVYAGGILGSITGTSMGYMIASLVKGSYEKKNAVAMTVSLGGNFLSGLMVAEIKPVIMEKLPLLNELNPSAVICDSFYYLNIDSGYERFIGKMLTLAAMTAIFTAIGFIFTRRKKYASI</sequence>
<dbReference type="EMBL" id="JEOB01000004">
    <property type="protein sequence ID" value="EXM38347.1"/>
    <property type="molecule type" value="Genomic_DNA"/>
</dbReference>
<keyword evidence="4 6" id="KW-1133">Transmembrane helix</keyword>
<evidence type="ECO:0000313" key="10">
    <source>
        <dbReference type="Proteomes" id="UP000021369"/>
    </source>
</evidence>
<feature type="transmembrane region" description="Helical" evidence="6">
    <location>
        <begin position="20"/>
        <end position="38"/>
    </location>
</feature>
<dbReference type="InterPro" id="IPR051449">
    <property type="entry name" value="ABC-2_transporter_component"/>
</dbReference>
<evidence type="ECO:0000256" key="3">
    <source>
        <dbReference type="ARBA" id="ARBA00022692"/>
    </source>
</evidence>
<dbReference type="GO" id="GO:0140359">
    <property type="term" value="F:ABC-type transporter activity"/>
    <property type="evidence" value="ECO:0007669"/>
    <property type="project" value="InterPro"/>
</dbReference>
<dbReference type="Pfam" id="PF12698">
    <property type="entry name" value="ABC2_membrane_3"/>
    <property type="match status" value="1"/>
</dbReference>
<feature type="transmembrane region" description="Helical" evidence="6">
    <location>
        <begin position="219"/>
        <end position="246"/>
    </location>
</feature>
<feature type="transmembrane region" description="Helical" evidence="6">
    <location>
        <begin position="258"/>
        <end position="278"/>
    </location>
</feature>
<name>A0A011UYR0_RUMAL</name>
<evidence type="ECO:0000313" key="9">
    <source>
        <dbReference type="EMBL" id="EXM38818.1"/>
    </source>
</evidence>
<keyword evidence="5 6" id="KW-0472">Membrane</keyword>
<keyword evidence="3 6" id="KW-0812">Transmembrane</keyword>
<proteinExistence type="predicted"/>
<evidence type="ECO:0000256" key="5">
    <source>
        <dbReference type="ARBA" id="ARBA00023136"/>
    </source>
</evidence>
<dbReference type="RefSeq" id="WP_037288014.1">
    <property type="nucleotide sequence ID" value="NZ_JEOB01000003.1"/>
</dbReference>
<gene>
    <name evidence="9" type="ORF">RASY3_10700</name>
    <name evidence="8" type="ORF">RASY3_19390</name>
</gene>
<reference evidence="8 10" key="1">
    <citation type="submission" date="2013-06" db="EMBL/GenBank/DDBJ databases">
        <title>Rumen cellulosomics: divergent fiber-degrading strategies revealed by comparative genome-wide analysis of six Ruminococcal strains.</title>
        <authorList>
            <person name="Dassa B."/>
            <person name="Borovok I."/>
            <person name="Lamed R."/>
            <person name="Flint H."/>
            <person name="Yeoman C.J."/>
            <person name="White B."/>
            <person name="Bayer E.A."/>
        </authorList>
    </citation>
    <scope>NUCLEOTIDE SEQUENCE [LARGE SCALE GENOMIC DNA]</scope>
    <source>
        <strain evidence="8 10">SY3</strain>
    </source>
</reference>
<feature type="transmembrane region" description="Helical" evidence="6">
    <location>
        <begin position="350"/>
        <end position="368"/>
    </location>
</feature>
<dbReference type="EMBL" id="JEOB01000003">
    <property type="protein sequence ID" value="EXM38818.1"/>
    <property type="molecule type" value="Genomic_DNA"/>
</dbReference>
<evidence type="ECO:0000256" key="4">
    <source>
        <dbReference type="ARBA" id="ARBA00022989"/>
    </source>
</evidence>